<feature type="transmembrane region" description="Helical" evidence="1">
    <location>
        <begin position="20"/>
        <end position="43"/>
    </location>
</feature>
<accession>A0ABS5VE17</accession>
<organism evidence="2 3">
    <name type="scientific">Curtobacterium aurantiacum</name>
    <dbReference type="NCBI Taxonomy" id="3236919"/>
    <lineage>
        <taxon>Bacteria</taxon>
        <taxon>Bacillati</taxon>
        <taxon>Actinomycetota</taxon>
        <taxon>Actinomycetes</taxon>
        <taxon>Micrococcales</taxon>
        <taxon>Microbacteriaceae</taxon>
        <taxon>Curtobacterium</taxon>
    </lineage>
</organism>
<comment type="caution">
    <text evidence="2">The sequence shown here is derived from an EMBL/GenBank/DDBJ whole genome shotgun (WGS) entry which is preliminary data.</text>
</comment>
<keyword evidence="1" id="KW-0812">Transmembrane</keyword>
<evidence type="ECO:0000313" key="2">
    <source>
        <dbReference type="EMBL" id="MBT1587746.1"/>
    </source>
</evidence>
<keyword evidence="1" id="KW-0472">Membrane</keyword>
<protein>
    <recommendedName>
        <fullName evidence="4">LytR family transcriptional regulator</fullName>
    </recommendedName>
</protein>
<dbReference type="EMBL" id="JAHEWS010000009">
    <property type="protein sequence ID" value="MBT1587746.1"/>
    <property type="molecule type" value="Genomic_DNA"/>
</dbReference>
<dbReference type="Proteomes" id="UP001519641">
    <property type="component" value="Unassembled WGS sequence"/>
</dbReference>
<keyword evidence="1" id="KW-1133">Transmembrane helix</keyword>
<evidence type="ECO:0008006" key="4">
    <source>
        <dbReference type="Google" id="ProtNLM"/>
    </source>
</evidence>
<name>A0ABS5VE17_9MICO</name>
<evidence type="ECO:0000256" key="1">
    <source>
        <dbReference type="SAM" id="Phobius"/>
    </source>
</evidence>
<dbReference type="RefSeq" id="WP_214544277.1">
    <property type="nucleotide sequence ID" value="NZ_JAHEWS010000009.1"/>
</dbReference>
<evidence type="ECO:0000313" key="3">
    <source>
        <dbReference type="Proteomes" id="UP001519641"/>
    </source>
</evidence>
<proteinExistence type="predicted"/>
<reference evidence="2 3" key="1">
    <citation type="submission" date="2021-05" db="EMBL/GenBank/DDBJ databases">
        <title>Whole genome sequence of Curtobacterium flaccumfaciens pv. flaccumfaciens strain CFBP 8819.</title>
        <authorList>
            <person name="Osdaghi E."/>
            <person name="Taghouti G."/>
            <person name="Portier P."/>
            <person name="Fazliarab A."/>
            <person name="Taghavi S.M."/>
            <person name="Briand M."/>
            <person name="Le-Saux M."/>
            <person name="Jacques M.-A."/>
        </authorList>
    </citation>
    <scope>NUCLEOTIDE SEQUENCE [LARGE SCALE GENOMIC DNA]</scope>
    <source>
        <strain evidence="2 3">CFBP 8819</strain>
    </source>
</reference>
<sequence length="146" mass="15941">MEQEARSADALRRRRKRGNILVVSVLGLAIFVTIGIVGGGQLFKAYDRSHQIDETCEVQKAEASSGGSTSSRGAGALFDQVEVDTKDCGPLVLRRGVTEQNKQEIADELSSAGRVQFRVGAGSFKWRETLHTFRTPVIVQSYVAQD</sequence>
<keyword evidence="3" id="KW-1185">Reference proteome</keyword>
<gene>
    <name evidence="2" type="ORF">KK097_07945</name>
</gene>